<dbReference type="OrthoDB" id="2160613at2759"/>
<organism evidence="5">
    <name type="scientific">Melanaphis sacchari</name>
    <dbReference type="NCBI Taxonomy" id="742174"/>
    <lineage>
        <taxon>Eukaryota</taxon>
        <taxon>Metazoa</taxon>
        <taxon>Ecdysozoa</taxon>
        <taxon>Arthropoda</taxon>
        <taxon>Hexapoda</taxon>
        <taxon>Insecta</taxon>
        <taxon>Pterygota</taxon>
        <taxon>Neoptera</taxon>
        <taxon>Paraneoptera</taxon>
        <taxon>Hemiptera</taxon>
        <taxon>Sternorrhyncha</taxon>
        <taxon>Aphidomorpha</taxon>
        <taxon>Aphidoidea</taxon>
        <taxon>Aphididae</taxon>
        <taxon>Aphidini</taxon>
        <taxon>Melanaphis</taxon>
    </lineage>
</organism>
<feature type="region of interest" description="Disordered" evidence="4">
    <location>
        <begin position="150"/>
        <end position="182"/>
    </location>
</feature>
<evidence type="ECO:0000256" key="3">
    <source>
        <dbReference type="ARBA" id="ARBA00025777"/>
    </source>
</evidence>
<dbReference type="InterPro" id="IPR001611">
    <property type="entry name" value="Leu-rich_rpt"/>
</dbReference>
<dbReference type="GO" id="GO:0042393">
    <property type="term" value="F:histone binding"/>
    <property type="evidence" value="ECO:0007669"/>
    <property type="project" value="TreeGrafter"/>
</dbReference>
<evidence type="ECO:0000313" key="5">
    <source>
        <dbReference type="EMBL" id="MBW19683.1"/>
    </source>
</evidence>
<feature type="compositionally biased region" description="Acidic residues" evidence="4">
    <location>
        <begin position="986"/>
        <end position="1010"/>
    </location>
</feature>
<dbReference type="Pfam" id="PF14580">
    <property type="entry name" value="LRR_9"/>
    <property type="match status" value="1"/>
</dbReference>
<dbReference type="SUPFAM" id="SSF52058">
    <property type="entry name" value="L domain-like"/>
    <property type="match status" value="1"/>
</dbReference>
<dbReference type="Gene3D" id="3.80.10.10">
    <property type="entry name" value="Ribonuclease Inhibitor"/>
    <property type="match status" value="1"/>
</dbReference>
<evidence type="ECO:0000256" key="2">
    <source>
        <dbReference type="ARBA" id="ARBA00022737"/>
    </source>
</evidence>
<dbReference type="PANTHER" id="PTHR11375">
    <property type="entry name" value="ACIDIC LEUCINE-RICH NUCLEAR PHOSPHOPROTEIN 32"/>
    <property type="match status" value="1"/>
</dbReference>
<dbReference type="InterPro" id="IPR045081">
    <property type="entry name" value="AN32"/>
</dbReference>
<keyword evidence="2" id="KW-0677">Repeat</keyword>
<gene>
    <name evidence="5" type="primary">Anp32a_1</name>
</gene>
<dbReference type="InterPro" id="IPR032675">
    <property type="entry name" value="LRR_dom_sf"/>
</dbReference>
<feature type="compositionally biased region" description="Low complexity" evidence="4">
    <location>
        <begin position="1150"/>
        <end position="1160"/>
    </location>
</feature>
<feature type="compositionally biased region" description="Low complexity" evidence="4">
    <location>
        <begin position="1106"/>
        <end position="1118"/>
    </location>
</feature>
<evidence type="ECO:0000256" key="1">
    <source>
        <dbReference type="ARBA" id="ARBA00022614"/>
    </source>
</evidence>
<feature type="compositionally biased region" description="Acidic residues" evidence="4">
    <location>
        <begin position="155"/>
        <end position="182"/>
    </location>
</feature>
<dbReference type="EMBL" id="GFXV01007878">
    <property type="protein sequence ID" value="MBW19683.1"/>
    <property type="molecule type" value="Transcribed_RNA"/>
</dbReference>
<feature type="region of interest" description="Disordered" evidence="4">
    <location>
        <begin position="986"/>
        <end position="1012"/>
    </location>
</feature>
<evidence type="ECO:0000256" key="4">
    <source>
        <dbReference type="SAM" id="MobiDB-lite"/>
    </source>
</evidence>
<feature type="compositionally biased region" description="Polar residues" evidence="4">
    <location>
        <begin position="1254"/>
        <end position="1278"/>
    </location>
</feature>
<proteinExistence type="inferred from homology"/>
<accession>A0A2H8TZE8</accession>
<name>A0A2H8TZE8_9HEMI</name>
<sequence length="1571" mass="181189">MEKRIELEKRGRSAEEIDQLILDDCRSTAIVGLTDEYVGLRNLSIINVGLTSLKGFPTLPSLVFLDVSENRISNSLQNLSGCLNLRSLNLSQNKLKDIESIDPLKSLKHLKYLDLSNNEVTKEEGYKEYVIEYFAKTIKCLDGDTYFNGKHESASDSDEDGEDGSESEAEEEGDDDEDDDDEFVPTEKEIIQAKKEEESAVVAIPHDTEQLDTYPLESKSKYVIKYSQRMNKLLSNTYDISISLTRKILSRNEPTEFELNYMNTIKYTIPREKCAFAFINPSCTIADTGINNDDTYKVISQKLIDNMQLEQPIHRELDKCDLMLSTYKNGDDTVALKSGSASFLKHAENNVFWFDSYSESFTEVKSVYEACYNESNSENMMIQDVFSYVQENYSKNNNVIREKTENIAISKNLVRIYRSALLNDVILGIVKHVKFARNSATNSCGDFTTFKYDCENIRCEQFITLESFLYFLLRYRDPKAQFDIYEGEWVFVLRSYWDICTQDLKNYNENKNRREEKSILGYVMRKIYSSILREDVSTEKDFRLLVASNAIRKLKCRDKTTVPLEFLEYIKHYISLLINNINSKLQMMWSSTFKKMGIHHANFVHTFVEVMKRRKFMLAFALRCVYQKPLPIVPEKTVNLDQYIKYWSFRNDMNHVKVLKNKNISVPEKLTSRFRAINNGCGIDKIQINYILNSIFDKETDISDRLQYEFENFYQFFVEMFAEYIYNIKASEKISDHLSIEFFNGKMSPIKKIFLHVNCVTCIYVTFTMSALITDNIKRCLKEISPNGHYENLKFSKAVVSKFFAMINENLTYALYPVLVQYGKNHVDKFSMNAMLINCFDSYRDTVINCFGIGNIRFGWYVESMSNLDIDYSPKVIEAFTDAENLWSFINALSVLDYDDVAYTKEDRTIMDVDEELEESDDQRKLLNDRVDNLVPILTKTGENNYLKQEITACTGVLDVFSDDGSVYSYEESIFCSDDYDSDVCVETDEESEIDTSSDSSGDEDYDDGCSSDRFDERIRKAKLKKTRKLFIDNLKENGMQVDSLITAVNPNVPNDYSDDDDINTDQEIIIYQTENKKRKLKKKKTPVAKKIDPISDVDLLKKPKSGSCSDASSSRSSSSDDDNDNTIAGCKKKDSGCSSGDHSSDDDSNSSSSNSNSSDSDADDKTTTKSPSILPSASTKISKTPSISKLKKTTTPATTTSSKTPKIKSIVKLNIPLQRFIRPPNKPLLFINGKRMPGKNLSDDDDDDDYDNGVSNNLTYNDELPQNTDTADRSTVQVLKPKPKPKKSKTAPTTAATMTETAAVKTDKRKYVRKSVAGGTICRRKDYPHYPDVIYPSTLNKASCCVLKNNYDYRTMSVDECIKQYLPELKEFYDRQILKDKNNKFFNTKAYPESFGLILMPSDYFKNYDRDPENFKDKYYASYDDEDGIKKRLFMIQLKSAIENGKTSKNCVLCHKENRTSFNMIVTKECVITACFYCVHFLNLHIIYNIKTYEDVRKQLYTRVKKRYGRIRPGSMKNYPLMFDKQYNYIESMPKRTDASQINMRTYNKRKKNYRINLKKEEAIRLLNME</sequence>
<dbReference type="SMART" id="SM00365">
    <property type="entry name" value="LRR_SD22"/>
    <property type="match status" value="3"/>
</dbReference>
<dbReference type="PROSITE" id="PS51450">
    <property type="entry name" value="LRR"/>
    <property type="match status" value="2"/>
</dbReference>
<dbReference type="GO" id="GO:0005634">
    <property type="term" value="C:nucleus"/>
    <property type="evidence" value="ECO:0007669"/>
    <property type="project" value="TreeGrafter"/>
</dbReference>
<feature type="region of interest" description="Disordered" evidence="4">
    <location>
        <begin position="1232"/>
        <end position="1297"/>
    </location>
</feature>
<dbReference type="PANTHER" id="PTHR11375:SF0">
    <property type="entry name" value="ACIDIC LEUCINE-RICH NUCLEAR PHOSPHOPROTEIN 32 FAMILY MEMBER A"/>
    <property type="match status" value="1"/>
</dbReference>
<feature type="region of interest" description="Disordered" evidence="4">
    <location>
        <begin position="1099"/>
        <end position="1205"/>
    </location>
</feature>
<protein>
    <submittedName>
        <fullName evidence="5">Acidic leucine-rich nuclear phosphoprotein 32 family member A</fullName>
    </submittedName>
</protein>
<feature type="compositionally biased region" description="Low complexity" evidence="4">
    <location>
        <begin position="1176"/>
        <end position="1205"/>
    </location>
</feature>
<keyword evidence="1" id="KW-0433">Leucine-rich repeat</keyword>
<reference evidence="5" key="1">
    <citation type="submission" date="2017-10" db="EMBL/GenBank/DDBJ databases">
        <title>Transcriptome Assembly of Sugarcane Aphid Adults.</title>
        <authorList>
            <person name="Scully E.D."/>
            <person name="Palmer N.A."/>
            <person name="Geib S.M."/>
            <person name="Sarath G."/>
            <person name="Sattler S.E."/>
        </authorList>
    </citation>
    <scope>NUCLEOTIDE SEQUENCE</scope>
    <source>
        <tissue evidence="5">Whole body</tissue>
    </source>
</reference>
<comment type="similarity">
    <text evidence="3">Belongs to the ANP32 family.</text>
</comment>